<feature type="region of interest" description="Disordered" evidence="2">
    <location>
        <begin position="124"/>
        <end position="195"/>
    </location>
</feature>
<dbReference type="GO" id="GO:0007155">
    <property type="term" value="P:cell adhesion"/>
    <property type="evidence" value="ECO:0007669"/>
    <property type="project" value="InterPro"/>
</dbReference>
<keyword evidence="1" id="KW-0325">Glycoprotein</keyword>
<dbReference type="Gene3D" id="2.130.10.130">
    <property type="entry name" value="Integrin alpha, N-terminal"/>
    <property type="match status" value="1"/>
</dbReference>
<gene>
    <name evidence="3" type="ORF">NF27_CD00020</name>
</gene>
<dbReference type="SMART" id="SM00191">
    <property type="entry name" value="Int_alpha"/>
    <property type="match status" value="2"/>
</dbReference>
<dbReference type="InterPro" id="IPR028994">
    <property type="entry name" value="Integrin_alpha_N"/>
</dbReference>
<accession>A0A0C1N118</accession>
<protein>
    <submittedName>
        <fullName evidence="3">Uncharacterized protein</fullName>
    </submittedName>
</protein>
<feature type="compositionally biased region" description="Low complexity" evidence="2">
    <location>
        <begin position="172"/>
        <end position="192"/>
    </location>
</feature>
<keyword evidence="4" id="KW-1185">Reference proteome</keyword>
<dbReference type="PANTHER" id="PTHR13412">
    <property type="entry name" value="T-CELL IMMUNOMODULATORY PROTEIN HOMOLOG"/>
    <property type="match status" value="1"/>
</dbReference>
<comment type="caution">
    <text evidence="3">The sequence shown here is derived from an EMBL/GenBank/DDBJ whole genome shotgun (WGS) entry which is preliminary data.</text>
</comment>
<dbReference type="InterPro" id="IPR024881">
    <property type="entry name" value="Tip"/>
</dbReference>
<dbReference type="STRING" id="86105.NF27_CD00020"/>
<dbReference type="AlphaFoldDB" id="A0A0C1N118"/>
<dbReference type="SUPFAM" id="SSF69318">
    <property type="entry name" value="Integrin alpha N-terminal domain"/>
    <property type="match status" value="1"/>
</dbReference>
<dbReference type="InterPro" id="IPR000413">
    <property type="entry name" value="Integrin_alpha"/>
</dbReference>
<evidence type="ECO:0000256" key="1">
    <source>
        <dbReference type="ARBA" id="ARBA00023180"/>
    </source>
</evidence>
<organism evidence="3 4">
    <name type="scientific">Candidatus Jidaibacter acanthamoebae</name>
    <dbReference type="NCBI Taxonomy" id="86105"/>
    <lineage>
        <taxon>Bacteria</taxon>
        <taxon>Pseudomonadati</taxon>
        <taxon>Pseudomonadota</taxon>
        <taxon>Alphaproteobacteria</taxon>
        <taxon>Rickettsiales</taxon>
        <taxon>Candidatus Midichloriaceae</taxon>
        <taxon>Candidatus Jidaibacter</taxon>
    </lineage>
</organism>
<feature type="compositionally biased region" description="Low complexity" evidence="2">
    <location>
        <begin position="134"/>
        <end position="160"/>
    </location>
</feature>
<name>A0A0C1N118_9RICK</name>
<dbReference type="InterPro" id="IPR013519">
    <property type="entry name" value="Int_alpha_beta-p"/>
</dbReference>
<dbReference type="OrthoDB" id="9342475at2"/>
<dbReference type="PANTHER" id="PTHR13412:SF0">
    <property type="entry name" value="T-CELL IMMUNOMODULATORY PROTEIN"/>
    <property type="match status" value="1"/>
</dbReference>
<evidence type="ECO:0000313" key="4">
    <source>
        <dbReference type="Proteomes" id="UP000031258"/>
    </source>
</evidence>
<dbReference type="RefSeq" id="WP_039454963.1">
    <property type="nucleotide sequence ID" value="NZ_JSWE01000055.1"/>
</dbReference>
<dbReference type="Proteomes" id="UP000031258">
    <property type="component" value="Unassembled WGS sequence"/>
</dbReference>
<dbReference type="GO" id="GO:0008305">
    <property type="term" value="C:integrin complex"/>
    <property type="evidence" value="ECO:0007669"/>
    <property type="project" value="InterPro"/>
</dbReference>
<reference evidence="3 4" key="1">
    <citation type="submission" date="2014-11" db="EMBL/GenBank/DDBJ databases">
        <title>A Rickettsiales Symbiont of Amoebae With Ancient Features.</title>
        <authorList>
            <person name="Schulz F."/>
            <person name="Martijn J."/>
            <person name="Wascher F."/>
            <person name="Kostanjsek R."/>
            <person name="Ettema T.J."/>
            <person name="Horn M."/>
        </authorList>
    </citation>
    <scope>NUCLEOTIDE SEQUENCE [LARGE SCALE GENOMIC DNA]</scope>
    <source>
        <strain evidence="3 4">UWC36</strain>
    </source>
</reference>
<proteinExistence type="predicted"/>
<sequence>MNHTGFKVGGSIDSSISSCSGAGDINDDGFDDIIFGAPSTNSNIGTGYVVYGSKTPSSFAIDLPALNGTLGFKCLGKQSFASAGNSVSKAGDINGDGIKDFMIGTDHGSTNVAYVVFGSNIEISSPSPTPSRTPTPSVSTSPSPTSSVSPDPSVTSSPSSLPDKSVIPINTPSPVATPSGTVSPSSSPASHSEANSLIPNPIILTPYKAAMDIATSAYLFSSMVIEDYLFVSEESCYM</sequence>
<dbReference type="PRINTS" id="PR01185">
    <property type="entry name" value="INTEGRINA"/>
</dbReference>
<dbReference type="EMBL" id="JSWE01000055">
    <property type="protein sequence ID" value="KIE06026.1"/>
    <property type="molecule type" value="Genomic_DNA"/>
</dbReference>
<dbReference type="PATRIC" id="fig|86105.3.peg.212"/>
<evidence type="ECO:0000313" key="3">
    <source>
        <dbReference type="EMBL" id="KIE06026.1"/>
    </source>
</evidence>
<evidence type="ECO:0000256" key="2">
    <source>
        <dbReference type="SAM" id="MobiDB-lite"/>
    </source>
</evidence>